<gene>
    <name evidence="1" type="ORF">POL72_47340</name>
</gene>
<proteinExistence type="predicted"/>
<organism evidence="1 2">
    <name type="scientific">Sorangium atrum</name>
    <dbReference type="NCBI Taxonomy" id="2995308"/>
    <lineage>
        <taxon>Bacteria</taxon>
        <taxon>Pseudomonadati</taxon>
        <taxon>Myxococcota</taxon>
        <taxon>Polyangia</taxon>
        <taxon>Polyangiales</taxon>
        <taxon>Polyangiaceae</taxon>
        <taxon>Sorangium</taxon>
    </lineage>
</organism>
<evidence type="ECO:0000313" key="2">
    <source>
        <dbReference type="Proteomes" id="UP001217485"/>
    </source>
</evidence>
<evidence type="ECO:0000313" key="1">
    <source>
        <dbReference type="EMBL" id="MDC0685412.1"/>
    </source>
</evidence>
<evidence type="ECO:0008006" key="3">
    <source>
        <dbReference type="Google" id="ProtNLM"/>
    </source>
</evidence>
<keyword evidence="2" id="KW-1185">Reference proteome</keyword>
<reference evidence="1 2" key="1">
    <citation type="submission" date="2023-01" db="EMBL/GenBank/DDBJ databases">
        <title>Minimal conservation of predation-associated metabolite biosynthetic gene clusters underscores biosynthetic potential of Myxococcota including descriptions for ten novel species: Archangium lansinium sp. nov., Myxococcus landrumus sp. nov., Nannocystis bai.</title>
        <authorList>
            <person name="Ahearne A."/>
            <person name="Stevens C."/>
            <person name="Dowd S."/>
        </authorList>
    </citation>
    <scope>NUCLEOTIDE SEQUENCE [LARGE SCALE GENOMIC DNA]</scope>
    <source>
        <strain evidence="1 2">WIWO2</strain>
    </source>
</reference>
<dbReference type="Proteomes" id="UP001217485">
    <property type="component" value="Unassembled WGS sequence"/>
</dbReference>
<name>A0ABT5CG54_9BACT</name>
<accession>A0ABT5CG54</accession>
<comment type="caution">
    <text evidence="1">The sequence shown here is derived from an EMBL/GenBank/DDBJ whole genome shotgun (WGS) entry which is preliminary data.</text>
</comment>
<sequence length="76" mass="8023">MIPTAAMLMLAICSLVSPNSPLMTGISGATANHAKKQAKNASQVKWNARIAGVDSENSSILVALVAWVMGPRKVRF</sequence>
<protein>
    <recommendedName>
        <fullName evidence="3">Secreted protein</fullName>
    </recommendedName>
</protein>
<dbReference type="EMBL" id="JAQNDK010000006">
    <property type="protein sequence ID" value="MDC0685412.1"/>
    <property type="molecule type" value="Genomic_DNA"/>
</dbReference>